<reference evidence="1" key="1">
    <citation type="submission" date="2021-02" db="EMBL/GenBank/DDBJ databases">
        <authorList>
            <person name="Nowell W R."/>
        </authorList>
    </citation>
    <scope>NUCLEOTIDE SEQUENCE</scope>
</reference>
<dbReference type="Gene3D" id="3.40.50.1820">
    <property type="entry name" value="alpha/beta hydrolase"/>
    <property type="match status" value="1"/>
</dbReference>
<keyword evidence="2" id="KW-1185">Reference proteome</keyword>
<proteinExistence type="predicted"/>
<comment type="caution">
    <text evidence="1">The sequence shown here is derived from an EMBL/GenBank/DDBJ whole genome shotgun (WGS) entry which is preliminary data.</text>
</comment>
<protein>
    <submittedName>
        <fullName evidence="1">Uncharacterized protein</fullName>
    </submittedName>
</protein>
<dbReference type="AlphaFoldDB" id="A0A821FHA3"/>
<sequence>MDCNAGICPQLTKEQGGGICAHTFEIPLVFGTESDYRSANPINCTWDKQTRIYSNKIISHWISMGTTGEPLKPWLRYDPSKSNYLQL</sequence>
<dbReference type="InterPro" id="IPR029058">
    <property type="entry name" value="AB_hydrolase_fold"/>
</dbReference>
<name>A0A821FHA3_9BILA</name>
<accession>A0A821FHA3</accession>
<dbReference type="EMBL" id="CAJOBG010086235">
    <property type="protein sequence ID" value="CAF4649337.1"/>
    <property type="molecule type" value="Genomic_DNA"/>
</dbReference>
<evidence type="ECO:0000313" key="2">
    <source>
        <dbReference type="Proteomes" id="UP000663866"/>
    </source>
</evidence>
<organism evidence="1 2">
    <name type="scientific">Rotaria magnacalcarata</name>
    <dbReference type="NCBI Taxonomy" id="392030"/>
    <lineage>
        <taxon>Eukaryota</taxon>
        <taxon>Metazoa</taxon>
        <taxon>Spiralia</taxon>
        <taxon>Gnathifera</taxon>
        <taxon>Rotifera</taxon>
        <taxon>Eurotatoria</taxon>
        <taxon>Bdelloidea</taxon>
        <taxon>Philodinida</taxon>
        <taxon>Philodinidae</taxon>
        <taxon>Rotaria</taxon>
    </lineage>
</organism>
<evidence type="ECO:0000313" key="1">
    <source>
        <dbReference type="EMBL" id="CAF4649337.1"/>
    </source>
</evidence>
<feature type="non-terminal residue" evidence="1">
    <location>
        <position position="87"/>
    </location>
</feature>
<dbReference type="Proteomes" id="UP000663866">
    <property type="component" value="Unassembled WGS sequence"/>
</dbReference>
<gene>
    <name evidence="1" type="ORF">OVN521_LOCUS46765</name>
</gene>